<sequence length="96" mass="10452">MLAHTTIAQRILVSTPCQATCPQQPAYTPCDPPTDQNAPLIAQNQYFTYPPSNETSCIRYVNYLSPITTASQGTVSASLWLSGHQLSKSARTPSDH</sequence>
<evidence type="ECO:0000313" key="2">
    <source>
        <dbReference type="Proteomes" id="UP000054538"/>
    </source>
</evidence>
<protein>
    <submittedName>
        <fullName evidence="1">Uncharacterized protein</fullName>
    </submittedName>
</protein>
<name>A0A0D0E0H5_9AGAM</name>
<reference evidence="2" key="2">
    <citation type="submission" date="2015-01" db="EMBL/GenBank/DDBJ databases">
        <title>Evolutionary Origins and Diversification of the Mycorrhizal Mutualists.</title>
        <authorList>
            <consortium name="DOE Joint Genome Institute"/>
            <consortium name="Mycorrhizal Genomics Consortium"/>
            <person name="Kohler A."/>
            <person name="Kuo A."/>
            <person name="Nagy L.G."/>
            <person name="Floudas D."/>
            <person name="Copeland A."/>
            <person name="Barry K.W."/>
            <person name="Cichocki N."/>
            <person name="Veneault-Fourrey C."/>
            <person name="LaButti K."/>
            <person name="Lindquist E.A."/>
            <person name="Lipzen A."/>
            <person name="Lundell T."/>
            <person name="Morin E."/>
            <person name="Murat C."/>
            <person name="Riley R."/>
            <person name="Ohm R."/>
            <person name="Sun H."/>
            <person name="Tunlid A."/>
            <person name="Henrissat B."/>
            <person name="Grigoriev I.V."/>
            <person name="Hibbett D.S."/>
            <person name="Martin F."/>
        </authorList>
    </citation>
    <scope>NUCLEOTIDE SEQUENCE [LARGE SCALE GENOMIC DNA]</scope>
    <source>
        <strain evidence="2">Ve08.2h10</strain>
    </source>
</reference>
<accession>A0A0D0E0H5</accession>
<reference evidence="1 2" key="1">
    <citation type="submission" date="2014-04" db="EMBL/GenBank/DDBJ databases">
        <authorList>
            <consortium name="DOE Joint Genome Institute"/>
            <person name="Kuo A."/>
            <person name="Kohler A."/>
            <person name="Jargeat P."/>
            <person name="Nagy L.G."/>
            <person name="Floudas D."/>
            <person name="Copeland A."/>
            <person name="Barry K.W."/>
            <person name="Cichocki N."/>
            <person name="Veneault-Fourrey C."/>
            <person name="LaButti K."/>
            <person name="Lindquist E.A."/>
            <person name="Lipzen A."/>
            <person name="Lundell T."/>
            <person name="Morin E."/>
            <person name="Murat C."/>
            <person name="Sun H."/>
            <person name="Tunlid A."/>
            <person name="Henrissat B."/>
            <person name="Grigoriev I.V."/>
            <person name="Hibbett D.S."/>
            <person name="Martin F."/>
            <person name="Nordberg H.P."/>
            <person name="Cantor M.N."/>
            <person name="Hua S.X."/>
        </authorList>
    </citation>
    <scope>NUCLEOTIDE SEQUENCE [LARGE SCALE GENOMIC DNA]</scope>
    <source>
        <strain evidence="1 2">Ve08.2h10</strain>
    </source>
</reference>
<organism evidence="1 2">
    <name type="scientific">Paxillus rubicundulus Ve08.2h10</name>
    <dbReference type="NCBI Taxonomy" id="930991"/>
    <lineage>
        <taxon>Eukaryota</taxon>
        <taxon>Fungi</taxon>
        <taxon>Dikarya</taxon>
        <taxon>Basidiomycota</taxon>
        <taxon>Agaricomycotina</taxon>
        <taxon>Agaricomycetes</taxon>
        <taxon>Agaricomycetidae</taxon>
        <taxon>Boletales</taxon>
        <taxon>Paxilineae</taxon>
        <taxon>Paxillaceae</taxon>
        <taxon>Paxillus</taxon>
    </lineage>
</organism>
<dbReference type="Proteomes" id="UP000054538">
    <property type="component" value="Unassembled WGS sequence"/>
</dbReference>
<proteinExistence type="predicted"/>
<dbReference type="EMBL" id="KN824964">
    <property type="protein sequence ID" value="KIK96861.1"/>
    <property type="molecule type" value="Genomic_DNA"/>
</dbReference>
<dbReference type="AlphaFoldDB" id="A0A0D0E0H5"/>
<gene>
    <name evidence="1" type="ORF">PAXRUDRAFT_825513</name>
</gene>
<dbReference type="HOGENOM" id="CLU_2360333_0_0_1"/>
<keyword evidence="2" id="KW-1185">Reference proteome</keyword>
<dbReference type="InParanoid" id="A0A0D0E0H5"/>
<evidence type="ECO:0000313" key="1">
    <source>
        <dbReference type="EMBL" id="KIK96861.1"/>
    </source>
</evidence>